<keyword evidence="4" id="KW-1185">Reference proteome</keyword>
<dbReference type="InterPro" id="IPR053921">
    <property type="entry name" value="MKRN2OS-like_C"/>
</dbReference>
<feature type="domain" description="MKRN2 opposite strand protein-like N-terminal" evidence="2">
    <location>
        <begin position="6"/>
        <end position="35"/>
    </location>
</feature>
<dbReference type="Pfam" id="PF16044">
    <property type="entry name" value="DUF4796_C"/>
    <property type="match status" value="1"/>
</dbReference>
<proteinExistence type="predicted"/>
<dbReference type="EMBL" id="SEYY01000267">
    <property type="protein sequence ID" value="KAB7507682.1"/>
    <property type="molecule type" value="Genomic_DNA"/>
</dbReference>
<dbReference type="AlphaFoldDB" id="A0A5N5TNH6"/>
<dbReference type="InterPro" id="IPR053922">
    <property type="entry name" value="MKRN2OS-like_N"/>
</dbReference>
<dbReference type="InterPro" id="IPR032016">
    <property type="entry name" value="MKRN2OS-like"/>
</dbReference>
<dbReference type="PANTHER" id="PTHR33963:SF2">
    <property type="entry name" value="MKRN2 OPPOSITE STRAND PROTEIN"/>
    <property type="match status" value="1"/>
</dbReference>
<name>A0A5N5TNH6_9CRUS</name>
<feature type="domain" description="MKRN2 opposite strand protein-like C-terminal" evidence="1">
    <location>
        <begin position="44"/>
        <end position="186"/>
    </location>
</feature>
<accession>A0A5N5TNH6</accession>
<dbReference type="PANTHER" id="PTHR33963">
    <property type="entry name" value="MKRN2 OPPOSITE STRAND PROTEIN"/>
    <property type="match status" value="1"/>
</dbReference>
<reference evidence="3 4" key="1">
    <citation type="journal article" date="2019" name="PLoS Biol.">
        <title>Sex chromosomes control vertical transmission of feminizing Wolbachia symbionts in an isopod.</title>
        <authorList>
            <person name="Becking T."/>
            <person name="Chebbi M.A."/>
            <person name="Giraud I."/>
            <person name="Moumen B."/>
            <person name="Laverre T."/>
            <person name="Caubet Y."/>
            <person name="Peccoud J."/>
            <person name="Gilbert C."/>
            <person name="Cordaux R."/>
        </authorList>
    </citation>
    <scope>NUCLEOTIDE SEQUENCE [LARGE SCALE GENOMIC DNA]</scope>
    <source>
        <strain evidence="3">ANa2</strain>
        <tissue evidence="3">Whole body excluding digestive tract and cuticle</tissue>
    </source>
</reference>
<comment type="caution">
    <text evidence="3">The sequence shown here is derived from an EMBL/GenBank/DDBJ whole genome shotgun (WGS) entry which is preliminary data.</text>
</comment>
<dbReference type="Pfam" id="PF22795">
    <property type="entry name" value="DUF4796_N"/>
    <property type="match status" value="1"/>
</dbReference>
<dbReference type="Proteomes" id="UP000326759">
    <property type="component" value="Unassembled WGS sequence"/>
</dbReference>
<evidence type="ECO:0000313" key="4">
    <source>
        <dbReference type="Proteomes" id="UP000326759"/>
    </source>
</evidence>
<evidence type="ECO:0000259" key="2">
    <source>
        <dbReference type="Pfam" id="PF22795"/>
    </source>
</evidence>
<protein>
    <submittedName>
        <fullName evidence="3">MKRN2 opposite strand protein</fullName>
    </submittedName>
</protein>
<dbReference type="OrthoDB" id="10065749at2759"/>
<feature type="non-terminal residue" evidence="3">
    <location>
        <position position="221"/>
    </location>
</feature>
<organism evidence="3 4">
    <name type="scientific">Armadillidium nasatum</name>
    <dbReference type="NCBI Taxonomy" id="96803"/>
    <lineage>
        <taxon>Eukaryota</taxon>
        <taxon>Metazoa</taxon>
        <taxon>Ecdysozoa</taxon>
        <taxon>Arthropoda</taxon>
        <taxon>Crustacea</taxon>
        <taxon>Multicrustacea</taxon>
        <taxon>Malacostraca</taxon>
        <taxon>Eumalacostraca</taxon>
        <taxon>Peracarida</taxon>
        <taxon>Isopoda</taxon>
        <taxon>Oniscidea</taxon>
        <taxon>Crinocheta</taxon>
        <taxon>Armadillidiidae</taxon>
        <taxon>Armadillidium</taxon>
    </lineage>
</organism>
<sequence length="221" mass="25020">MNLDPPGIVCYEHCALGRLFAFTLPPNCDLCGADLEDAPLAQPPFRVPYPFVRASQVPCCIVIKPTRGDFLHDYRNNSNLHIGVTDSEGRVYEYDFEGLHSDGAASWIQCLAVPIISSNTNDTPDPVWKEYRENFYNCYTFVIKFLRALRPPSFCTKDLCKTSFCDAFIVPVTSSAAKYISVYRSLREREVLPVPRNNTIILRKKEAQNIIRDNAITTSEL</sequence>
<evidence type="ECO:0000313" key="3">
    <source>
        <dbReference type="EMBL" id="KAB7507682.1"/>
    </source>
</evidence>
<evidence type="ECO:0000259" key="1">
    <source>
        <dbReference type="Pfam" id="PF16044"/>
    </source>
</evidence>
<gene>
    <name evidence="3" type="primary">MKRN2OS</name>
    <name evidence="3" type="ORF">Anas_00518</name>
</gene>